<accession>A0AAE3IH91</accession>
<proteinExistence type="predicted"/>
<dbReference type="Proteomes" id="UP001208186">
    <property type="component" value="Unassembled WGS sequence"/>
</dbReference>
<feature type="transmembrane region" description="Helical" evidence="1">
    <location>
        <begin position="12"/>
        <end position="32"/>
    </location>
</feature>
<dbReference type="RefSeq" id="WP_315910461.1">
    <property type="nucleotide sequence ID" value="NZ_JAOPKC010000045.1"/>
</dbReference>
<gene>
    <name evidence="3" type="ORF">OB914_16990</name>
    <name evidence="2" type="ORF">OB916_16885</name>
</gene>
<dbReference type="EMBL" id="JAOPKC010000045">
    <property type="protein sequence ID" value="MCU4719715.1"/>
    <property type="molecule type" value="Genomic_DNA"/>
</dbReference>
<protein>
    <submittedName>
        <fullName evidence="3">Uncharacterized protein</fullName>
    </submittedName>
</protein>
<keyword evidence="1" id="KW-1133">Transmembrane helix</keyword>
<evidence type="ECO:0000313" key="5">
    <source>
        <dbReference type="Proteomes" id="UP001209746"/>
    </source>
</evidence>
<reference evidence="3" key="1">
    <citation type="submission" date="2023-02" db="EMBL/GenBank/DDBJ databases">
        <title>Enrichment on poylsaccharides allowed isolation of novel metabolic and taxonomic groups of Haloarchaea.</title>
        <authorList>
            <person name="Sorokin D.Y."/>
            <person name="Elcheninov A.G."/>
            <person name="Khizhniak T.V."/>
            <person name="Kolganova T.V."/>
            <person name="Kublanov I.V."/>
        </authorList>
    </citation>
    <scope>NUCLEOTIDE SEQUENCE</scope>
    <source>
        <strain evidence="2 4">HArc-curdl5-1</strain>
        <strain evidence="3">HArc-curdl7</strain>
    </source>
</reference>
<dbReference type="AlphaFoldDB" id="A0AAE3IH91"/>
<dbReference type="EMBL" id="JAOPKD010000042">
    <property type="protein sequence ID" value="MCU4728644.1"/>
    <property type="molecule type" value="Genomic_DNA"/>
</dbReference>
<keyword evidence="1" id="KW-0812">Transmembrane</keyword>
<organism evidence="3 5">
    <name type="scientific">Halapricum hydrolyticum</name>
    <dbReference type="NCBI Taxonomy" id="2979991"/>
    <lineage>
        <taxon>Archaea</taxon>
        <taxon>Methanobacteriati</taxon>
        <taxon>Methanobacteriota</taxon>
        <taxon>Stenosarchaea group</taxon>
        <taxon>Halobacteria</taxon>
        <taxon>Halobacteriales</taxon>
        <taxon>Haloarculaceae</taxon>
        <taxon>Halapricum</taxon>
    </lineage>
</organism>
<evidence type="ECO:0000313" key="2">
    <source>
        <dbReference type="EMBL" id="MCU4719715.1"/>
    </source>
</evidence>
<sequence length="169" mass="19217">MSLFDWLGQHWQWAVSILLLLTTIAISSQSYITQIRAGVREALEQLEADDYGSNGFVKLILHDYNFYRGQAEVALKFHTSRAVAGVSSYEKPEKLFRSIRQKGKGTNTSPTGEDIKSKLEEVNKVYSVEITDHEIIVGYKARSPVDVRRKGEECLRTLHVAVHENVDDY</sequence>
<keyword evidence="4" id="KW-1185">Reference proteome</keyword>
<name>A0AAE3IH91_9EURY</name>
<keyword evidence="1" id="KW-0472">Membrane</keyword>
<evidence type="ECO:0000256" key="1">
    <source>
        <dbReference type="SAM" id="Phobius"/>
    </source>
</evidence>
<evidence type="ECO:0000313" key="4">
    <source>
        <dbReference type="Proteomes" id="UP001208186"/>
    </source>
</evidence>
<dbReference type="Proteomes" id="UP001209746">
    <property type="component" value="Unassembled WGS sequence"/>
</dbReference>
<comment type="caution">
    <text evidence="3">The sequence shown here is derived from an EMBL/GenBank/DDBJ whole genome shotgun (WGS) entry which is preliminary data.</text>
</comment>
<evidence type="ECO:0000313" key="3">
    <source>
        <dbReference type="EMBL" id="MCU4728644.1"/>
    </source>
</evidence>